<dbReference type="Proteomes" id="UP001164390">
    <property type="component" value="Chromosome"/>
</dbReference>
<keyword evidence="6" id="KW-1185">Reference proteome</keyword>
<evidence type="ECO:0000256" key="1">
    <source>
        <dbReference type="ARBA" id="ARBA00023125"/>
    </source>
</evidence>
<evidence type="ECO:0000259" key="4">
    <source>
        <dbReference type="PROSITE" id="PS50977"/>
    </source>
</evidence>
<proteinExistence type="predicted"/>
<dbReference type="RefSeq" id="WP_271633026.1">
    <property type="nucleotide sequence ID" value="NZ_CP094970.1"/>
</dbReference>
<dbReference type="SUPFAM" id="SSF46689">
    <property type="entry name" value="Homeodomain-like"/>
    <property type="match status" value="1"/>
</dbReference>
<evidence type="ECO:0000256" key="3">
    <source>
        <dbReference type="SAM" id="MobiDB-lite"/>
    </source>
</evidence>
<dbReference type="KEGG" id="sgrg:L0C25_17620"/>
<organism evidence="5 6">
    <name type="scientific">Solicola gregarius</name>
    <dbReference type="NCBI Taxonomy" id="2908642"/>
    <lineage>
        <taxon>Bacteria</taxon>
        <taxon>Bacillati</taxon>
        <taxon>Actinomycetota</taxon>
        <taxon>Actinomycetes</taxon>
        <taxon>Propionibacteriales</taxon>
        <taxon>Nocardioidaceae</taxon>
        <taxon>Solicola</taxon>
    </lineage>
</organism>
<evidence type="ECO:0000313" key="5">
    <source>
        <dbReference type="EMBL" id="UYM04340.1"/>
    </source>
</evidence>
<evidence type="ECO:0000256" key="2">
    <source>
        <dbReference type="PROSITE-ProRule" id="PRU00335"/>
    </source>
</evidence>
<sequence length="291" mass="32062">MENPSARPGPTRRRRRLSDQETEQRMLDAALKTVNRLGLTVSLEHISLEDVIREAGVSRSAVYRRWPYKDLFFSDLLRALARAAAPAQVPDARPALGHVRAVVQDRGDLLRTPEGRHALAVEMLRIGNLTDLAAMAESTAWRTYVALHATYLSLDDGELRDEIGESLAESERVLVRRTTENFGTYLDLLGYRIRPELDADAETVVAVTMPLVRGAIIMAPAAPQITARKVHANPFGAGAEAEWSPVAVAMTSIALTYIEPDPAVEWDDARVDEVRRAFEAADGVGVDESLE</sequence>
<dbReference type="GO" id="GO:0003677">
    <property type="term" value="F:DNA binding"/>
    <property type="evidence" value="ECO:0007669"/>
    <property type="project" value="UniProtKB-UniRule"/>
</dbReference>
<dbReference type="EMBL" id="CP094970">
    <property type="protein sequence ID" value="UYM04340.1"/>
    <property type="molecule type" value="Genomic_DNA"/>
</dbReference>
<gene>
    <name evidence="5" type="ORF">L0C25_17620</name>
</gene>
<keyword evidence="1 2" id="KW-0238">DNA-binding</keyword>
<reference evidence="5" key="1">
    <citation type="submission" date="2022-01" db="EMBL/GenBank/DDBJ databases">
        <title>Nocardioidaceae gen. sp. A5X3R13.</title>
        <authorList>
            <person name="Lopez Marin M.A."/>
            <person name="Uhlik O."/>
        </authorList>
    </citation>
    <scope>NUCLEOTIDE SEQUENCE</scope>
    <source>
        <strain evidence="5">A5X3R13</strain>
    </source>
</reference>
<feature type="region of interest" description="Disordered" evidence="3">
    <location>
        <begin position="1"/>
        <end position="22"/>
    </location>
</feature>
<dbReference type="InterPro" id="IPR001647">
    <property type="entry name" value="HTH_TetR"/>
</dbReference>
<accession>A0AA46TFR2</accession>
<dbReference type="Gene3D" id="1.10.357.10">
    <property type="entry name" value="Tetracycline Repressor, domain 2"/>
    <property type="match status" value="1"/>
</dbReference>
<name>A0AA46TFR2_9ACTN</name>
<feature type="domain" description="HTH tetR-type" evidence="4">
    <location>
        <begin position="20"/>
        <end position="84"/>
    </location>
</feature>
<dbReference type="PROSITE" id="PS50977">
    <property type="entry name" value="HTH_TETR_2"/>
    <property type="match status" value="1"/>
</dbReference>
<feature type="DNA-binding region" description="H-T-H motif" evidence="2">
    <location>
        <begin position="47"/>
        <end position="66"/>
    </location>
</feature>
<dbReference type="AlphaFoldDB" id="A0AA46TFR2"/>
<protein>
    <recommendedName>
        <fullName evidence="4">HTH tetR-type domain-containing protein</fullName>
    </recommendedName>
</protein>
<dbReference type="InterPro" id="IPR009057">
    <property type="entry name" value="Homeodomain-like_sf"/>
</dbReference>
<evidence type="ECO:0000313" key="6">
    <source>
        <dbReference type="Proteomes" id="UP001164390"/>
    </source>
</evidence>